<protein>
    <submittedName>
        <fullName evidence="8">Zerknuellt 7</fullName>
    </submittedName>
</protein>
<dbReference type="Pfam" id="PF00046">
    <property type="entry name" value="Homeodomain"/>
    <property type="match status" value="1"/>
</dbReference>
<dbReference type="InterPro" id="IPR001356">
    <property type="entry name" value="HD"/>
</dbReference>
<keyword evidence="3 5" id="KW-0371">Homeobox</keyword>
<dbReference type="InterPro" id="IPR017970">
    <property type="entry name" value="Homeobox_CS"/>
</dbReference>
<dbReference type="PANTHER" id="PTHR45664">
    <property type="entry name" value="PROTEIN ZERKNUELLT 1-RELATED"/>
    <property type="match status" value="1"/>
</dbReference>
<evidence type="ECO:0000256" key="6">
    <source>
        <dbReference type="RuleBase" id="RU000682"/>
    </source>
</evidence>
<dbReference type="SUPFAM" id="SSF46689">
    <property type="entry name" value="Homeodomain-like"/>
    <property type="match status" value="1"/>
</dbReference>
<feature type="DNA-binding region" description="Homeobox" evidence="5">
    <location>
        <begin position="42"/>
        <end position="101"/>
    </location>
</feature>
<evidence type="ECO:0000256" key="1">
    <source>
        <dbReference type="ARBA" id="ARBA00004123"/>
    </source>
</evidence>
<evidence type="ECO:0000256" key="3">
    <source>
        <dbReference type="ARBA" id="ARBA00023155"/>
    </source>
</evidence>
<comment type="subcellular location">
    <subcellularLocation>
        <location evidence="1 5 6">Nucleus</location>
    </subcellularLocation>
</comment>
<dbReference type="AlphaFoldDB" id="B5M6Y8"/>
<dbReference type="PROSITE" id="PS00027">
    <property type="entry name" value="HOMEOBOX_1"/>
    <property type="match status" value="1"/>
</dbReference>
<evidence type="ECO:0000256" key="5">
    <source>
        <dbReference type="PROSITE-ProRule" id="PRU00108"/>
    </source>
</evidence>
<dbReference type="InterPro" id="IPR009057">
    <property type="entry name" value="Homeodomain-like_sf"/>
</dbReference>
<dbReference type="PANTHER" id="PTHR45664:SF12">
    <property type="entry name" value="PANCREAS_DUODENUM HOMEOBOX PROTEIN 1"/>
    <property type="match status" value="1"/>
</dbReference>
<name>B5M6Y8_EPIBA</name>
<dbReference type="GO" id="GO:0005634">
    <property type="term" value="C:nucleus"/>
    <property type="evidence" value="ECO:0007669"/>
    <property type="project" value="UniProtKB-SubCell"/>
</dbReference>
<reference evidence="8" key="1">
    <citation type="submission" date="2008-07" db="EMBL/GenBank/DDBJ databases">
        <title>Seven zen-like genes in the Hox3 locus of the hover fly Episyrphus balteatus (Syrphidae).</title>
        <authorList>
            <person name="Rafiqi A.M."/>
            <person name="Raedts J."/>
            <person name="Schoen O."/>
            <person name="Bloecker H."/>
            <person name="Schmidt-Ott U."/>
        </authorList>
    </citation>
    <scope>NUCLEOTIDE SEQUENCE</scope>
</reference>
<keyword evidence="2 5" id="KW-0238">DNA-binding</keyword>
<feature type="domain" description="Homeobox" evidence="7">
    <location>
        <begin position="40"/>
        <end position="100"/>
    </location>
</feature>
<evidence type="ECO:0000259" key="7">
    <source>
        <dbReference type="PROSITE" id="PS50071"/>
    </source>
</evidence>
<evidence type="ECO:0000313" key="8">
    <source>
        <dbReference type="EMBL" id="ACH61903.1"/>
    </source>
</evidence>
<evidence type="ECO:0000256" key="2">
    <source>
        <dbReference type="ARBA" id="ARBA00023125"/>
    </source>
</evidence>
<proteinExistence type="predicted"/>
<dbReference type="CDD" id="cd00086">
    <property type="entry name" value="homeodomain"/>
    <property type="match status" value="1"/>
</dbReference>
<dbReference type="PROSITE" id="PS50071">
    <property type="entry name" value="HOMEOBOX_2"/>
    <property type="match status" value="1"/>
</dbReference>
<organism evidence="8">
    <name type="scientific">Episyrphus balteatus</name>
    <name type="common">Marmalade hoverfly</name>
    <name type="synonym">Syrphus balteaus</name>
    <dbReference type="NCBI Taxonomy" id="286459"/>
    <lineage>
        <taxon>Eukaryota</taxon>
        <taxon>Metazoa</taxon>
        <taxon>Ecdysozoa</taxon>
        <taxon>Arthropoda</taxon>
        <taxon>Hexapoda</taxon>
        <taxon>Insecta</taxon>
        <taxon>Pterygota</taxon>
        <taxon>Neoptera</taxon>
        <taxon>Endopterygota</taxon>
        <taxon>Diptera</taxon>
        <taxon>Brachycera</taxon>
        <taxon>Muscomorpha</taxon>
        <taxon>Syrphoidea</taxon>
        <taxon>Syrphidae</taxon>
        <taxon>Syrphinae</taxon>
        <taxon>Syrphini</taxon>
        <taxon>Episyrphus</taxon>
    </lineage>
</organism>
<keyword evidence="4 5" id="KW-0539">Nucleus</keyword>
<dbReference type="SMART" id="SM00389">
    <property type="entry name" value="HOX"/>
    <property type="match status" value="1"/>
</dbReference>
<dbReference type="GO" id="GO:0000978">
    <property type="term" value="F:RNA polymerase II cis-regulatory region sequence-specific DNA binding"/>
    <property type="evidence" value="ECO:0007669"/>
    <property type="project" value="TreeGrafter"/>
</dbReference>
<dbReference type="EMBL" id="EU999031">
    <property type="protein sequence ID" value="ACH61903.1"/>
    <property type="molecule type" value="Genomic_DNA"/>
</dbReference>
<dbReference type="Gene3D" id="1.10.10.60">
    <property type="entry name" value="Homeodomain-like"/>
    <property type="match status" value="1"/>
</dbReference>
<sequence length="387" mass="45299">MFNSGNYFPPPSNFTMNQSTNTLKSVLPTQPVDKTEETSTQVRRTRTAFTNVQLMELEKEFEKCIYLHRSRRIDISKRLSLNETHVKVWFQNRRMKIKRAPIIANGNKPIAPPRAAEIPISSMPNPVQYQQFPQMPSTVNHTKPLIELYQIIPTPASAFQQYQLPPQVFEHPQPQFYENDLNLPATQVFFQPNHQYQSQQYWNQYQFHQTNQEQLQQYQQQFQQYYQSQPIQTEQVQFQPITSSSTNFSKSSEVSTTFDKNIYEDVHKLAELPSVDSLDLSEFLKFNKPQEKMETIQIKEEPKDELFDILEEIYKSGLQDERQLSTSLSESINSFEVSNNFTLSEIKSKNLNSQYEDISFDEDTIDPQTSINNLSFDQVHQSPSDFS</sequence>
<evidence type="ECO:0000256" key="4">
    <source>
        <dbReference type="ARBA" id="ARBA00023242"/>
    </source>
</evidence>
<dbReference type="GO" id="GO:0045944">
    <property type="term" value="P:positive regulation of transcription by RNA polymerase II"/>
    <property type="evidence" value="ECO:0007669"/>
    <property type="project" value="UniProtKB-ARBA"/>
</dbReference>
<accession>B5M6Y8</accession>
<dbReference type="GO" id="GO:0000981">
    <property type="term" value="F:DNA-binding transcription factor activity, RNA polymerase II-specific"/>
    <property type="evidence" value="ECO:0007669"/>
    <property type="project" value="InterPro"/>
</dbReference>